<dbReference type="PANTHER" id="PTHR46594">
    <property type="entry name" value="P-TYPE CATION-TRANSPORTING ATPASE"/>
    <property type="match status" value="1"/>
</dbReference>
<dbReference type="STRING" id="1454003.AW10_00268"/>
<dbReference type="CDD" id="cd00371">
    <property type="entry name" value="HMA"/>
    <property type="match status" value="1"/>
</dbReference>
<gene>
    <name evidence="3" type="primary">copZ</name>
    <name evidence="3" type="ORF">AW10_00268</name>
</gene>
<dbReference type="SUPFAM" id="SSF55008">
    <property type="entry name" value="HMA, heavy metal-associated domain"/>
    <property type="match status" value="1"/>
</dbReference>
<dbReference type="InterPro" id="IPR036163">
    <property type="entry name" value="HMA_dom_sf"/>
</dbReference>
<evidence type="ECO:0000313" key="3">
    <source>
        <dbReference type="EMBL" id="EXI82819.1"/>
    </source>
</evidence>
<proteinExistence type="predicted"/>
<protein>
    <submittedName>
        <fullName evidence="3">Copper-ion-binding protein</fullName>
    </submittedName>
</protein>
<dbReference type="AlphaFoldDB" id="A0A011QV94"/>
<sequence>METIDIGVLGMHCQACVKSVSAVLERLPGVGQVEVSLEAGRARISYDPTLASRADFAAAINEAGFASS</sequence>
<dbReference type="EMBL" id="JEMX01000009">
    <property type="protein sequence ID" value="EXI82819.1"/>
    <property type="molecule type" value="Genomic_DNA"/>
</dbReference>
<organism evidence="3 4">
    <name type="scientific">Candidatus Accumulibacter appositus</name>
    <dbReference type="NCBI Taxonomy" id="1454003"/>
    <lineage>
        <taxon>Bacteria</taxon>
        <taxon>Pseudomonadati</taxon>
        <taxon>Pseudomonadota</taxon>
        <taxon>Betaproteobacteria</taxon>
        <taxon>Candidatus Accumulibacter</taxon>
    </lineage>
</organism>
<evidence type="ECO:0000256" key="1">
    <source>
        <dbReference type="ARBA" id="ARBA00022723"/>
    </source>
</evidence>
<dbReference type="Pfam" id="PF00403">
    <property type="entry name" value="HMA"/>
    <property type="match status" value="1"/>
</dbReference>
<accession>A0A011QV94</accession>
<dbReference type="InterPro" id="IPR017969">
    <property type="entry name" value="Heavy-metal-associated_CS"/>
</dbReference>
<dbReference type="InterPro" id="IPR006121">
    <property type="entry name" value="HMA_dom"/>
</dbReference>
<dbReference type="GO" id="GO:0046872">
    <property type="term" value="F:metal ion binding"/>
    <property type="evidence" value="ECO:0007669"/>
    <property type="project" value="UniProtKB-KW"/>
</dbReference>
<evidence type="ECO:0000313" key="4">
    <source>
        <dbReference type="Proteomes" id="UP000021816"/>
    </source>
</evidence>
<dbReference type="PRINTS" id="PR00942">
    <property type="entry name" value="CUATPASEI"/>
</dbReference>
<dbReference type="Proteomes" id="UP000021816">
    <property type="component" value="Unassembled WGS sequence"/>
</dbReference>
<dbReference type="FunFam" id="3.30.70.100:FF:000001">
    <property type="entry name" value="ATPase copper transporting beta"/>
    <property type="match status" value="1"/>
</dbReference>
<dbReference type="PATRIC" id="fig|1454003.3.peg.277"/>
<dbReference type="PROSITE" id="PS50846">
    <property type="entry name" value="HMA_2"/>
    <property type="match status" value="1"/>
</dbReference>
<reference evidence="3 4" key="1">
    <citation type="submission" date="2014-02" db="EMBL/GenBank/DDBJ databases">
        <title>Expanding our view of genomic diversity in Candidatus Accumulibacter clades.</title>
        <authorList>
            <person name="Skennerton C.T."/>
            <person name="Barr J.J."/>
            <person name="Slater F.R."/>
            <person name="Bond P.L."/>
            <person name="Tyson G.W."/>
        </authorList>
    </citation>
    <scope>NUCLEOTIDE SEQUENCE [LARGE SCALE GENOMIC DNA]</scope>
    <source>
        <strain evidence="4">BA-92</strain>
    </source>
</reference>
<dbReference type="PANTHER" id="PTHR46594:SF4">
    <property type="entry name" value="P-TYPE CATION-TRANSPORTING ATPASE"/>
    <property type="match status" value="1"/>
</dbReference>
<evidence type="ECO:0000259" key="2">
    <source>
        <dbReference type="PROSITE" id="PS50846"/>
    </source>
</evidence>
<dbReference type="Gene3D" id="3.30.70.100">
    <property type="match status" value="1"/>
</dbReference>
<feature type="domain" description="HMA" evidence="2">
    <location>
        <begin position="2"/>
        <end position="68"/>
    </location>
</feature>
<keyword evidence="1" id="KW-0479">Metal-binding</keyword>
<comment type="caution">
    <text evidence="3">The sequence shown here is derived from an EMBL/GenBank/DDBJ whole genome shotgun (WGS) entry which is preliminary data.</text>
</comment>
<dbReference type="PROSITE" id="PS01047">
    <property type="entry name" value="HMA_1"/>
    <property type="match status" value="1"/>
</dbReference>
<name>A0A011QV94_9PROT</name>